<protein>
    <recommendedName>
        <fullName evidence="4">STI1 domain-containing protein</fullName>
    </recommendedName>
</protein>
<keyword evidence="3" id="KW-1185">Reference proteome</keyword>
<organism evidence="2 3">
    <name type="scientific">Prorocentrum cordatum</name>
    <dbReference type="NCBI Taxonomy" id="2364126"/>
    <lineage>
        <taxon>Eukaryota</taxon>
        <taxon>Sar</taxon>
        <taxon>Alveolata</taxon>
        <taxon>Dinophyceae</taxon>
        <taxon>Prorocentrales</taxon>
        <taxon>Prorocentraceae</taxon>
        <taxon>Prorocentrum</taxon>
    </lineage>
</organism>
<proteinExistence type="predicted"/>
<evidence type="ECO:0000256" key="1">
    <source>
        <dbReference type="SAM" id="MobiDB-lite"/>
    </source>
</evidence>
<gene>
    <name evidence="2" type="ORF">PCOR1329_LOCUS33383</name>
</gene>
<comment type="caution">
    <text evidence="2">The sequence shown here is derived from an EMBL/GenBank/DDBJ whole genome shotgun (WGS) entry which is preliminary data.</text>
</comment>
<name>A0ABN9SXB5_9DINO</name>
<evidence type="ECO:0000313" key="3">
    <source>
        <dbReference type="Proteomes" id="UP001189429"/>
    </source>
</evidence>
<evidence type="ECO:0000313" key="2">
    <source>
        <dbReference type="EMBL" id="CAK0837091.1"/>
    </source>
</evidence>
<evidence type="ECO:0008006" key="4">
    <source>
        <dbReference type="Google" id="ProtNLM"/>
    </source>
</evidence>
<accession>A0ABN9SXB5</accession>
<reference evidence="2" key="1">
    <citation type="submission" date="2023-10" db="EMBL/GenBank/DDBJ databases">
        <authorList>
            <person name="Chen Y."/>
            <person name="Shah S."/>
            <person name="Dougan E. K."/>
            <person name="Thang M."/>
            <person name="Chan C."/>
        </authorList>
    </citation>
    <scope>NUCLEOTIDE SEQUENCE [LARGE SCALE GENOMIC DNA]</scope>
</reference>
<dbReference type="EMBL" id="CAUYUJ010014002">
    <property type="protein sequence ID" value="CAK0837091.1"/>
    <property type="molecule type" value="Genomic_DNA"/>
</dbReference>
<dbReference type="Proteomes" id="UP001189429">
    <property type="component" value="Unassembled WGS sequence"/>
</dbReference>
<sequence>MLRPRRPKQRGTTPRWSKNPIAGRSGASAPSGIGRAWAMPRGQLAFLCPDTHAIPHAGASAFVADGPTALPGAAPLAAGPAAGAKINSEELVRDIMQKLDPQLRSIVQAHPELTPKLRGAIDEELSTRGPTMTPQAAQEFKAGLMGELEEMNQSVKNNPALLAMITRRLDQGGRAVAAAAAPPVPALAVALLQRRGRPGARAGRAARRCSGGSLAAFL</sequence>
<feature type="region of interest" description="Disordered" evidence="1">
    <location>
        <begin position="1"/>
        <end position="34"/>
    </location>
</feature>